<accession>A0AAN5ANH9</accession>
<evidence type="ECO:0000313" key="2">
    <source>
        <dbReference type="Proteomes" id="UP001310022"/>
    </source>
</evidence>
<dbReference type="Proteomes" id="UP001310022">
    <property type="component" value="Unassembled WGS sequence"/>
</dbReference>
<keyword evidence="2" id="KW-1185">Reference proteome</keyword>
<dbReference type="EMBL" id="BQKE01000002">
    <property type="protein sequence ID" value="GJM63341.1"/>
    <property type="molecule type" value="Genomic_DNA"/>
</dbReference>
<gene>
    <name evidence="1" type="ORF">PEDI_38930</name>
</gene>
<comment type="caution">
    <text evidence="1">The sequence shown here is derived from an EMBL/GenBank/DDBJ whole genome shotgun (WGS) entry which is preliminary data.</text>
</comment>
<organism evidence="1 2">
    <name type="scientific">Persicobacter diffluens</name>
    <dbReference type="NCBI Taxonomy" id="981"/>
    <lineage>
        <taxon>Bacteria</taxon>
        <taxon>Pseudomonadati</taxon>
        <taxon>Bacteroidota</taxon>
        <taxon>Cytophagia</taxon>
        <taxon>Cytophagales</taxon>
        <taxon>Persicobacteraceae</taxon>
        <taxon>Persicobacter</taxon>
    </lineage>
</organism>
<evidence type="ECO:0000313" key="1">
    <source>
        <dbReference type="EMBL" id="GJM63341.1"/>
    </source>
</evidence>
<proteinExistence type="predicted"/>
<reference evidence="1 2" key="1">
    <citation type="submission" date="2021-12" db="EMBL/GenBank/DDBJ databases">
        <title>Genome sequencing of bacteria with rrn-lacking chromosome and rrn-plasmid.</title>
        <authorList>
            <person name="Anda M."/>
            <person name="Iwasaki W."/>
        </authorList>
    </citation>
    <scope>NUCLEOTIDE SEQUENCE [LARGE SCALE GENOMIC DNA]</scope>
    <source>
        <strain evidence="1 2">NBRC 15940</strain>
    </source>
</reference>
<name>A0AAN5ANH9_9BACT</name>
<sequence length="59" mass="6599">MGRNHSVLRKGVKVKSPSCSNHFPRCLFLPLSNSWGIPFGKAAQDLLNLTKNWQCAQSE</sequence>
<dbReference type="AlphaFoldDB" id="A0AAN5ANH9"/>
<protein>
    <submittedName>
        <fullName evidence="1">Uncharacterized protein</fullName>
    </submittedName>
</protein>